<evidence type="ECO:0000313" key="1">
    <source>
        <dbReference type="Proteomes" id="UP000887565"/>
    </source>
</evidence>
<dbReference type="Proteomes" id="UP000887565">
    <property type="component" value="Unplaced"/>
</dbReference>
<keyword evidence="1" id="KW-1185">Reference proteome</keyword>
<evidence type="ECO:0000313" key="2">
    <source>
        <dbReference type="WBParaSite" id="nRc.2.0.1.t30282-RA"/>
    </source>
</evidence>
<accession>A0A915JX32</accession>
<protein>
    <submittedName>
        <fullName evidence="2">Uncharacterized protein</fullName>
    </submittedName>
</protein>
<reference evidence="2" key="1">
    <citation type="submission" date="2022-11" db="UniProtKB">
        <authorList>
            <consortium name="WormBaseParasite"/>
        </authorList>
    </citation>
    <scope>IDENTIFICATION</scope>
</reference>
<organism evidence="1 2">
    <name type="scientific">Romanomermis culicivorax</name>
    <name type="common">Nematode worm</name>
    <dbReference type="NCBI Taxonomy" id="13658"/>
    <lineage>
        <taxon>Eukaryota</taxon>
        <taxon>Metazoa</taxon>
        <taxon>Ecdysozoa</taxon>
        <taxon>Nematoda</taxon>
        <taxon>Enoplea</taxon>
        <taxon>Dorylaimia</taxon>
        <taxon>Mermithida</taxon>
        <taxon>Mermithoidea</taxon>
        <taxon>Mermithidae</taxon>
        <taxon>Romanomermis</taxon>
    </lineage>
</organism>
<dbReference type="WBParaSite" id="nRc.2.0.1.t30282-RA">
    <property type="protein sequence ID" value="nRc.2.0.1.t30282-RA"/>
    <property type="gene ID" value="nRc.2.0.1.g30282"/>
</dbReference>
<proteinExistence type="predicted"/>
<dbReference type="AlphaFoldDB" id="A0A915JX32"/>
<name>A0A915JX32_ROMCU</name>
<sequence>MLNERLLTMRNIVGAIHVANPPNFDLLQLAEKPQRYLDIIDRVINFAESATANFGSNPPTVAYSLIRL</sequence>